<name>A0A430KR70_9GAMM</name>
<evidence type="ECO:0000256" key="1">
    <source>
        <dbReference type="SAM" id="SignalP"/>
    </source>
</evidence>
<organism evidence="2 3">
    <name type="scientific">Amphritea opalescens</name>
    <dbReference type="NCBI Taxonomy" id="2490544"/>
    <lineage>
        <taxon>Bacteria</taxon>
        <taxon>Pseudomonadati</taxon>
        <taxon>Pseudomonadota</taxon>
        <taxon>Gammaproteobacteria</taxon>
        <taxon>Oceanospirillales</taxon>
        <taxon>Oceanospirillaceae</taxon>
        <taxon>Amphritea</taxon>
    </lineage>
</organism>
<reference evidence="2 3" key="1">
    <citation type="submission" date="2018-11" db="EMBL/GenBank/DDBJ databases">
        <title>The draft genome sequence of Amphritea opalescens ANRC-JH13T.</title>
        <authorList>
            <person name="Fang Z."/>
            <person name="Zhang Y."/>
            <person name="Han X."/>
        </authorList>
    </citation>
    <scope>NUCLEOTIDE SEQUENCE [LARGE SCALE GENOMIC DNA]</scope>
    <source>
        <strain evidence="2 3">ANRC-JH13</strain>
    </source>
</reference>
<dbReference type="PROSITE" id="PS51257">
    <property type="entry name" value="PROKAR_LIPOPROTEIN"/>
    <property type="match status" value="1"/>
</dbReference>
<protein>
    <recommendedName>
        <fullName evidence="4">Lipoprotein</fullName>
    </recommendedName>
</protein>
<feature type="signal peptide" evidence="1">
    <location>
        <begin position="1"/>
        <end position="22"/>
    </location>
</feature>
<dbReference type="OrthoDB" id="6989177at2"/>
<evidence type="ECO:0000313" key="2">
    <source>
        <dbReference type="EMBL" id="RTE65968.1"/>
    </source>
</evidence>
<feature type="chain" id="PRO_5019398057" description="Lipoprotein" evidence="1">
    <location>
        <begin position="23"/>
        <end position="211"/>
    </location>
</feature>
<dbReference type="RefSeq" id="WP_126158475.1">
    <property type="nucleotide sequence ID" value="NZ_RQXW01000007.1"/>
</dbReference>
<accession>A0A430KR70</accession>
<evidence type="ECO:0008006" key="4">
    <source>
        <dbReference type="Google" id="ProtNLM"/>
    </source>
</evidence>
<keyword evidence="3" id="KW-1185">Reference proteome</keyword>
<dbReference type="Proteomes" id="UP000283087">
    <property type="component" value="Unassembled WGS sequence"/>
</dbReference>
<dbReference type="EMBL" id="RQXW01000007">
    <property type="protein sequence ID" value="RTE65968.1"/>
    <property type="molecule type" value="Genomic_DNA"/>
</dbReference>
<evidence type="ECO:0000313" key="3">
    <source>
        <dbReference type="Proteomes" id="UP000283087"/>
    </source>
</evidence>
<comment type="caution">
    <text evidence="2">The sequence shown here is derived from an EMBL/GenBank/DDBJ whole genome shotgun (WGS) entry which is preliminary data.</text>
</comment>
<proteinExistence type="predicted"/>
<sequence>MRLFKYSIALLCLSFLTGCAVGNQYDYQQADVSLPIKGTDKVSLGVIDNRSYVINGDKSANFIGLQRGGFGNPFEVTTSSGKPLTEDMSDVLERSLVQSGFQVNKLYFSSPDTSMVANVIKNNGQQKNIILTVSEWKTDVMMNIALIYDLELQVKDQEGREIASASARSTGKEKISGAGFQGQNSRVAVSAFETKVSRLFNNPAIVKALKD</sequence>
<keyword evidence="1" id="KW-0732">Signal</keyword>
<dbReference type="AlphaFoldDB" id="A0A430KR70"/>
<gene>
    <name evidence="2" type="ORF">EH243_09810</name>
</gene>